<dbReference type="PROSITE" id="PS51194">
    <property type="entry name" value="HELICASE_CTER"/>
    <property type="match status" value="1"/>
</dbReference>
<dbReference type="Pfam" id="PF00271">
    <property type="entry name" value="Helicase_C"/>
    <property type="match status" value="1"/>
</dbReference>
<dbReference type="GO" id="GO:0005524">
    <property type="term" value="F:ATP binding"/>
    <property type="evidence" value="ECO:0007669"/>
    <property type="project" value="UniProtKB-KW"/>
</dbReference>
<keyword evidence="4" id="KW-0067">ATP-binding</keyword>
<name>A0A7N2KZ43_QUELO</name>
<evidence type="ECO:0000313" key="8">
    <source>
        <dbReference type="Proteomes" id="UP000594261"/>
    </source>
</evidence>
<reference evidence="8" key="1">
    <citation type="journal article" date="2016" name="G3 (Bethesda)">
        <title>First Draft Assembly and Annotation of the Genome of a California Endemic Oak Quercus lobata Nee (Fagaceae).</title>
        <authorList>
            <person name="Sork V.L."/>
            <person name="Fitz-Gibbon S.T."/>
            <person name="Puiu D."/>
            <person name="Crepeau M."/>
            <person name="Gugger P.F."/>
            <person name="Sherman R."/>
            <person name="Stevens K."/>
            <person name="Langley C.H."/>
            <person name="Pellegrini M."/>
            <person name="Salzberg S.L."/>
        </authorList>
    </citation>
    <scope>NUCLEOTIDE SEQUENCE [LARGE SCALE GENOMIC DNA]</scope>
    <source>
        <strain evidence="8">cv. SW786</strain>
    </source>
</reference>
<keyword evidence="1" id="KW-0547">Nucleotide-binding</keyword>
<dbReference type="PROSITE" id="PS50181">
    <property type="entry name" value="FBOX"/>
    <property type="match status" value="1"/>
</dbReference>
<protein>
    <recommendedName>
        <fullName evidence="9">F-box domain-containing protein</fullName>
    </recommendedName>
</protein>
<dbReference type="SMART" id="SM00490">
    <property type="entry name" value="HELICc"/>
    <property type="match status" value="1"/>
</dbReference>
<organism evidence="7 8">
    <name type="scientific">Quercus lobata</name>
    <name type="common">Valley oak</name>
    <dbReference type="NCBI Taxonomy" id="97700"/>
    <lineage>
        <taxon>Eukaryota</taxon>
        <taxon>Viridiplantae</taxon>
        <taxon>Streptophyta</taxon>
        <taxon>Embryophyta</taxon>
        <taxon>Tracheophyta</taxon>
        <taxon>Spermatophyta</taxon>
        <taxon>Magnoliopsida</taxon>
        <taxon>eudicotyledons</taxon>
        <taxon>Gunneridae</taxon>
        <taxon>Pentapetalae</taxon>
        <taxon>rosids</taxon>
        <taxon>fabids</taxon>
        <taxon>Fagales</taxon>
        <taxon>Fagaceae</taxon>
        <taxon>Quercus</taxon>
    </lineage>
</organism>
<dbReference type="EnsemblPlants" id="QL02p068621:mrna">
    <property type="protein sequence ID" value="QL02p068621:mrna"/>
    <property type="gene ID" value="QL02p068621"/>
</dbReference>
<dbReference type="SUPFAM" id="SSF81383">
    <property type="entry name" value="F-box domain"/>
    <property type="match status" value="1"/>
</dbReference>
<dbReference type="InterPro" id="IPR037235">
    <property type="entry name" value="TRCF-like_C_D7"/>
</dbReference>
<feature type="domain" description="Helicase C-terminal" evidence="6">
    <location>
        <begin position="254"/>
        <end position="420"/>
    </location>
</feature>
<evidence type="ECO:0000256" key="3">
    <source>
        <dbReference type="ARBA" id="ARBA00022806"/>
    </source>
</evidence>
<dbReference type="Gene3D" id="1.20.1280.50">
    <property type="match status" value="1"/>
</dbReference>
<evidence type="ECO:0000259" key="5">
    <source>
        <dbReference type="PROSITE" id="PS50181"/>
    </source>
</evidence>
<dbReference type="Proteomes" id="UP000594261">
    <property type="component" value="Chromosome 2"/>
</dbReference>
<dbReference type="Gene3D" id="3.90.1150.50">
    <property type="entry name" value="Transcription-repair-coupling factor, D7 domain"/>
    <property type="match status" value="1"/>
</dbReference>
<reference evidence="7" key="2">
    <citation type="submission" date="2021-01" db="UniProtKB">
        <authorList>
            <consortium name="EnsemblPlants"/>
        </authorList>
    </citation>
    <scope>IDENTIFICATION</scope>
</reference>
<dbReference type="Pfam" id="PF12937">
    <property type="entry name" value="F-box-like"/>
    <property type="match status" value="1"/>
</dbReference>
<dbReference type="NCBIfam" id="TIGR01640">
    <property type="entry name" value="F_box_assoc_1"/>
    <property type="match status" value="1"/>
</dbReference>
<dbReference type="SUPFAM" id="SSF143517">
    <property type="entry name" value="TRCF domain-like"/>
    <property type="match status" value="1"/>
</dbReference>
<dbReference type="InterPro" id="IPR036047">
    <property type="entry name" value="F-box-like_dom_sf"/>
</dbReference>
<dbReference type="InParanoid" id="A0A7N2KZ43"/>
<evidence type="ECO:0000256" key="4">
    <source>
        <dbReference type="ARBA" id="ARBA00022840"/>
    </source>
</evidence>
<dbReference type="SUPFAM" id="SSF52540">
    <property type="entry name" value="P-loop containing nucleoside triphosphate hydrolases"/>
    <property type="match status" value="1"/>
</dbReference>
<dbReference type="InterPro" id="IPR005118">
    <property type="entry name" value="TRCF_C"/>
</dbReference>
<dbReference type="PANTHER" id="PTHR14025:SF29">
    <property type="entry name" value="TRANSCRIPTION-REPAIR-COUPLING FACTOR"/>
    <property type="match status" value="1"/>
</dbReference>
<dbReference type="InterPro" id="IPR027417">
    <property type="entry name" value="P-loop_NTPase"/>
</dbReference>
<dbReference type="InterPro" id="IPR017451">
    <property type="entry name" value="F-box-assoc_interact_dom"/>
</dbReference>
<keyword evidence="8" id="KW-1185">Reference proteome</keyword>
<keyword evidence="3" id="KW-0347">Helicase</keyword>
<dbReference type="GO" id="GO:0016787">
    <property type="term" value="F:hydrolase activity"/>
    <property type="evidence" value="ECO:0007669"/>
    <property type="project" value="UniProtKB-KW"/>
</dbReference>
<evidence type="ECO:0000259" key="6">
    <source>
        <dbReference type="PROSITE" id="PS51194"/>
    </source>
</evidence>
<dbReference type="AlphaFoldDB" id="A0A7N2KZ43"/>
<dbReference type="InterPro" id="IPR001650">
    <property type="entry name" value="Helicase_C-like"/>
</dbReference>
<dbReference type="GO" id="GO:0004386">
    <property type="term" value="F:helicase activity"/>
    <property type="evidence" value="ECO:0007669"/>
    <property type="project" value="UniProtKB-KW"/>
</dbReference>
<dbReference type="GO" id="GO:0006281">
    <property type="term" value="P:DNA repair"/>
    <property type="evidence" value="ECO:0007669"/>
    <property type="project" value="InterPro"/>
</dbReference>
<evidence type="ECO:0000313" key="7">
    <source>
        <dbReference type="EnsemblPlants" id="QL02p068621:mrna"/>
    </source>
</evidence>
<evidence type="ECO:0000256" key="1">
    <source>
        <dbReference type="ARBA" id="ARBA00022741"/>
    </source>
</evidence>
<feature type="domain" description="F-box" evidence="5">
    <location>
        <begin position="4"/>
        <end position="52"/>
    </location>
</feature>
<dbReference type="SMART" id="SM00256">
    <property type="entry name" value="FBOX"/>
    <property type="match status" value="1"/>
</dbReference>
<dbReference type="PANTHER" id="PTHR14025">
    <property type="entry name" value="FANCONI ANEMIA GROUP M FANCM FAMILY MEMBER"/>
    <property type="match status" value="1"/>
</dbReference>
<evidence type="ECO:0000256" key="2">
    <source>
        <dbReference type="ARBA" id="ARBA00022801"/>
    </source>
</evidence>
<dbReference type="InterPro" id="IPR013187">
    <property type="entry name" value="F-box-assoc_dom_typ3"/>
</dbReference>
<dbReference type="Gramene" id="QL02p068621:mrna">
    <property type="protein sequence ID" value="QL02p068621:mrna"/>
    <property type="gene ID" value="QL02p068621"/>
</dbReference>
<keyword evidence="2" id="KW-0378">Hydrolase</keyword>
<dbReference type="Pfam" id="PF03461">
    <property type="entry name" value="TRCF"/>
    <property type="match status" value="1"/>
</dbReference>
<dbReference type="Gene3D" id="3.40.50.300">
    <property type="entry name" value="P-loop containing nucleotide triphosphate hydrolases"/>
    <property type="match status" value="1"/>
</dbReference>
<sequence>MEGGKNYDSLPGDITRRIFSLLPLYLVLRLRLVCKAWCALITEFAVEYLKRSKETSLGIICCNSHRISSGMFSLDISSLQIRGGTKTLMTKTVSIFSRFAFTNSINGLICLNDAENNIHVFNPTTGEFVTLPPCHTSSYPFGFGYCRLTKQYKVVKIFRDFFKSATPVKAAVITVGAPSNSWRIIESIPPYNCLGGAIYLNGTLFWLSNTEHFKPHIITAFDVSDETFRIIRLPPKVLSCNLNCLAEQEGSLISIKTHLSAHSKENVISAIKYELDRRGQVFYVPPRIKGLEEVMEFLEQSFPTVEIAIAHGKQYSKQLEETMEKFALGEIKILICTNIVESGLDIQNANTIIVQEVQQFGLAQLYQLRGRVGRADKEAHAHLFYPDKSLLTDQALERLAALEECHELGQGFQLAERDMGIRGFGTIFGEQQTGDVGNVGIDLFFEMLFESLSKVEEHRVISVPYQSVRVDLNINPRLPSEYINYLENPMEIINEAEKAAEKEIWSSMQFTENLRRQYGKVPYSMELLLKKLYVRRMAADLGIKRIYASGKMVGMKTNMTKLVLGLITESMVSEVHRNSLVLEDDLIKSPSVLLCITTTNAKILHLKCSLHLTRLKSEYLRMGLYLICFKFLLQREQLHSEKNVDRLEV</sequence>
<accession>A0A7N2KZ43</accession>
<dbReference type="InterPro" id="IPR001810">
    <property type="entry name" value="F-box_dom"/>
</dbReference>
<proteinExistence type="predicted"/>
<evidence type="ECO:0008006" key="9">
    <source>
        <dbReference type="Google" id="ProtNLM"/>
    </source>
</evidence>
<dbReference type="Pfam" id="PF08268">
    <property type="entry name" value="FBA_3"/>
    <property type="match status" value="1"/>
</dbReference>